<evidence type="ECO:0000259" key="3">
    <source>
        <dbReference type="Pfam" id="PF03914"/>
    </source>
</evidence>
<evidence type="ECO:0000313" key="4">
    <source>
        <dbReference type="EMBL" id="CAA3014736.1"/>
    </source>
</evidence>
<dbReference type="InterPro" id="IPR016024">
    <property type="entry name" value="ARM-type_fold"/>
</dbReference>
<keyword evidence="5" id="KW-1185">Reference proteome</keyword>
<proteinExistence type="inferred from homology"/>
<feature type="domain" description="CCAAT-binding factor" evidence="3">
    <location>
        <begin position="508"/>
        <end position="749"/>
    </location>
</feature>
<evidence type="ECO:0000313" key="5">
    <source>
        <dbReference type="Proteomes" id="UP000594638"/>
    </source>
</evidence>
<organism evidence="4 5">
    <name type="scientific">Olea europaea subsp. europaea</name>
    <dbReference type="NCBI Taxonomy" id="158383"/>
    <lineage>
        <taxon>Eukaryota</taxon>
        <taxon>Viridiplantae</taxon>
        <taxon>Streptophyta</taxon>
        <taxon>Embryophyta</taxon>
        <taxon>Tracheophyta</taxon>
        <taxon>Spermatophyta</taxon>
        <taxon>Magnoliopsida</taxon>
        <taxon>eudicotyledons</taxon>
        <taxon>Gunneridae</taxon>
        <taxon>Pentapetalae</taxon>
        <taxon>asterids</taxon>
        <taxon>lamiids</taxon>
        <taxon>Lamiales</taxon>
        <taxon>Oleaceae</taxon>
        <taxon>Oleeae</taxon>
        <taxon>Olea</taxon>
    </lineage>
</organism>
<dbReference type="Pfam" id="PF03914">
    <property type="entry name" value="CBF"/>
    <property type="match status" value="1"/>
</dbReference>
<feature type="compositionally biased region" description="Basic and acidic residues" evidence="2">
    <location>
        <begin position="57"/>
        <end position="72"/>
    </location>
</feature>
<feature type="region of interest" description="Disordered" evidence="2">
    <location>
        <begin position="429"/>
        <end position="455"/>
    </location>
</feature>
<name>A0A8S0UBA6_OLEEU</name>
<comment type="caution">
    <text evidence="4">The sequence shown here is derived from an EMBL/GenBank/DDBJ whole genome shotgun (WGS) entry which is preliminary data.</text>
</comment>
<feature type="compositionally biased region" description="Low complexity" evidence="2">
    <location>
        <begin position="22"/>
        <end position="38"/>
    </location>
</feature>
<feature type="region of interest" description="Disordered" evidence="2">
    <location>
        <begin position="22"/>
        <end position="99"/>
    </location>
</feature>
<dbReference type="AlphaFoldDB" id="A0A8S0UBA6"/>
<sequence length="996" mass="111151">MGKMRETDLDHIQSDVASFASSLGFSSAPSSSSAGFNDSDFRKTGRLKPHSGPPKNSYREKTKIPHEKENKSRAKNNNKQNYPNFDGKSPQIQTPGFSNGNLLKERDNKFKNLPKLPLLKASSMSVWYKDAALLEEKVIGDSKRIEFKSVDEWKGLVEEKKELGQRLMSQYVHEYESSRGQSGDIKMLIATQRSGTAADKVSAFSVLVGDNPVANLRSIDMLLGMVTSKVGKRHALSAFEALKELFILSLLPDRKLKTLVQQPLNHLSDTKDGYSLLLFWYWEECLKERYERFVSALEEASQDVLDILRNKALKTMYTLLRSKSEQERRLLSALVNKLGHPENKVASNADYHLANLLADHPNMKAVVIDEVDNFLFRPHLGLRAKYHAVNFLSQIRLSHKGDGPKAAKRLIDIYFALFKVLISEASKGPSVAKQSKDEKKSSSSLKENKPKSLSESHIGMDSRLLSALLTGVNRAFPFVSGDEADGVIEVRTPMLFQLVHSKNFNVGVQALMLLDKISSKNQIVSDRFYRALYSKLLLPAAISSSKEELFIGLMLRAMKNDVNIKRVAAFSKRLLQVALQLPPQYACGCLFLLSEVLKARPPLWNMVLQNESVDEDIEHFEDIVDDDNKQASLVPDNEGKVSQTSNESDSDNDSALDKGGSMTAGSDEDDLSEAYGLLGKYGVDERKELKSASDSKGGNHPQRGKDSLTLPGGYNPRHREPSYCNADRVSWWELMVLASHVHPSVAAMARTLLSGANIVYSGNPLNDLSLSSFLDKFMEKKPRQSTWHGASQIEPAKKLDMKNQLIGPEIVSLAEEDVSPDNLVFHKFYVNKMNSSKKPKKKKKKTADDEAAEELYGVDGDDENEIDNEEEIENVLDSANPTFEVDGDYNYDDLAKIANEDDDDLIGRGSDEEDFPSDIANMDEGVDEDIAIGEADDESDMDKGFNHKKKKQKSNKHSAASPFASLDDYQHLMDDSNSAEKTSTKKRSRKGKKKVS</sequence>
<feature type="compositionally biased region" description="Basic residues" evidence="2">
    <location>
        <begin position="946"/>
        <end position="956"/>
    </location>
</feature>
<dbReference type="InterPro" id="IPR040155">
    <property type="entry name" value="CEBPZ/Mak21-like"/>
</dbReference>
<protein>
    <submittedName>
        <fullName evidence="4">CCAAT enhancer-binding zeta</fullName>
    </submittedName>
</protein>
<reference evidence="4 5" key="1">
    <citation type="submission" date="2019-12" db="EMBL/GenBank/DDBJ databases">
        <authorList>
            <person name="Alioto T."/>
            <person name="Alioto T."/>
            <person name="Gomez Garrido J."/>
        </authorList>
    </citation>
    <scope>NUCLEOTIDE SEQUENCE [LARGE SCALE GENOMIC DNA]</scope>
</reference>
<dbReference type="SUPFAM" id="SSF48371">
    <property type="entry name" value="ARM repeat"/>
    <property type="match status" value="1"/>
</dbReference>
<dbReference type="EMBL" id="CACTIH010007502">
    <property type="protein sequence ID" value="CAA3014736.1"/>
    <property type="molecule type" value="Genomic_DNA"/>
</dbReference>
<feature type="compositionally biased region" description="Basic residues" evidence="2">
    <location>
        <begin position="984"/>
        <end position="996"/>
    </location>
</feature>
<gene>
    <name evidence="4" type="ORF">OLEA9_A107164</name>
</gene>
<accession>A0A8S0UBA6</accession>
<feature type="region of interest" description="Disordered" evidence="2">
    <location>
        <begin position="688"/>
        <end position="716"/>
    </location>
</feature>
<dbReference type="Gramene" id="OE9A107164T1">
    <property type="protein sequence ID" value="OE9A107164C1"/>
    <property type="gene ID" value="OE9A107164"/>
</dbReference>
<feature type="compositionally biased region" description="Basic and acidic residues" evidence="2">
    <location>
        <begin position="894"/>
        <end position="910"/>
    </location>
</feature>
<dbReference type="GO" id="GO:0005634">
    <property type="term" value="C:nucleus"/>
    <property type="evidence" value="ECO:0007669"/>
    <property type="project" value="TreeGrafter"/>
</dbReference>
<evidence type="ECO:0000256" key="1">
    <source>
        <dbReference type="ARBA" id="ARBA00007797"/>
    </source>
</evidence>
<feature type="region of interest" description="Disordered" evidence="2">
    <location>
        <begin position="629"/>
        <end position="669"/>
    </location>
</feature>
<feature type="region of interest" description="Disordered" evidence="2">
    <location>
        <begin position="839"/>
        <end position="865"/>
    </location>
</feature>
<dbReference type="InterPro" id="IPR005612">
    <property type="entry name" value="CCAAT-binding_factor"/>
</dbReference>
<feature type="compositionally biased region" description="Polar residues" evidence="2">
    <location>
        <begin position="90"/>
        <end position="99"/>
    </location>
</feature>
<dbReference type="PANTHER" id="PTHR12048">
    <property type="entry name" value="CCAAT-BINDING FACTOR-RELATED"/>
    <property type="match status" value="1"/>
</dbReference>
<feature type="compositionally biased region" description="Basic and acidic residues" evidence="2">
    <location>
        <begin position="434"/>
        <end position="455"/>
    </location>
</feature>
<dbReference type="PANTHER" id="PTHR12048:SF0">
    <property type="entry name" value="CCAAT_ENHANCER-BINDING PROTEIN ZETA"/>
    <property type="match status" value="1"/>
</dbReference>
<feature type="region of interest" description="Disordered" evidence="2">
    <location>
        <begin position="894"/>
        <end position="996"/>
    </location>
</feature>
<comment type="similarity">
    <text evidence="1">Belongs to the CBF/MAK21 family.</text>
</comment>
<feature type="compositionally biased region" description="Acidic residues" evidence="2">
    <location>
        <begin position="924"/>
        <end position="940"/>
    </location>
</feature>
<dbReference type="Proteomes" id="UP000594638">
    <property type="component" value="Unassembled WGS sequence"/>
</dbReference>
<dbReference type="OrthoDB" id="28947at2759"/>
<evidence type="ECO:0000256" key="2">
    <source>
        <dbReference type="SAM" id="MobiDB-lite"/>
    </source>
</evidence>